<evidence type="ECO:0000313" key="2">
    <source>
        <dbReference type="Proteomes" id="UP000295142"/>
    </source>
</evidence>
<gene>
    <name evidence="1" type="ORF">EV655_10645</name>
</gene>
<name>A0A4R2KDH6_9RHOB</name>
<accession>A0A4R2KDH6</accession>
<organism evidence="1 2">
    <name type="scientific">Rhodovulum euryhalinum</name>
    <dbReference type="NCBI Taxonomy" id="35805"/>
    <lineage>
        <taxon>Bacteria</taxon>
        <taxon>Pseudomonadati</taxon>
        <taxon>Pseudomonadota</taxon>
        <taxon>Alphaproteobacteria</taxon>
        <taxon>Rhodobacterales</taxon>
        <taxon>Paracoccaceae</taxon>
        <taxon>Rhodovulum</taxon>
    </lineage>
</organism>
<dbReference type="AlphaFoldDB" id="A0A4R2KDH6"/>
<dbReference type="EMBL" id="SLWW01000006">
    <property type="protein sequence ID" value="TCO71553.1"/>
    <property type="molecule type" value="Genomic_DNA"/>
</dbReference>
<dbReference type="Proteomes" id="UP000295142">
    <property type="component" value="Unassembled WGS sequence"/>
</dbReference>
<sequence>MVARNERIQPATRLIPQGRVRAGIERLLAASVERDCDIAVMEVANGLYQRETAALVADPWFRDRISGLVFACGDAVAGSAGWWNWPAKGSGPMR</sequence>
<protein>
    <submittedName>
        <fullName evidence="1">Uncharacterized protein</fullName>
    </submittedName>
</protein>
<evidence type="ECO:0000313" key="1">
    <source>
        <dbReference type="EMBL" id="TCO71553.1"/>
    </source>
</evidence>
<reference evidence="1 2" key="1">
    <citation type="submission" date="2019-03" db="EMBL/GenBank/DDBJ databases">
        <title>Genomic Encyclopedia of Type Strains, Phase IV (KMG-IV): sequencing the most valuable type-strain genomes for metagenomic binning, comparative biology and taxonomic classification.</title>
        <authorList>
            <person name="Goeker M."/>
        </authorList>
    </citation>
    <scope>NUCLEOTIDE SEQUENCE [LARGE SCALE GENOMIC DNA]</scope>
    <source>
        <strain evidence="1 2">DSM 4868</strain>
    </source>
</reference>
<proteinExistence type="predicted"/>
<keyword evidence="2" id="KW-1185">Reference proteome</keyword>
<comment type="caution">
    <text evidence="1">The sequence shown here is derived from an EMBL/GenBank/DDBJ whole genome shotgun (WGS) entry which is preliminary data.</text>
</comment>